<keyword evidence="4" id="KW-1185">Reference proteome</keyword>
<dbReference type="eggNOG" id="COG5361">
    <property type="taxonomic scope" value="Bacteria"/>
</dbReference>
<name>H0QTS3_ARTG1</name>
<dbReference type="Gene3D" id="2.60.40.1610">
    <property type="entry name" value="Domain of unknown function DUF1254"/>
    <property type="match status" value="1"/>
</dbReference>
<gene>
    <name evidence="3" type="ORF">ARGLB_113_00810</name>
</gene>
<dbReference type="STRING" id="1077972.ARGLB_113_00810"/>
<sequence>MNTTQPSAPSAQAEVSPAEARTIAREAYIYGFPMGDGYRIMHAYFVDSGSPEFKAPWNQLKNIPRVYTPEDTAVQTPNSDTPYSMLGLDLRAEPLVLSVPKIEQERYFSIQLIDLYTHNFAYIGTRATSNGGGDFLIAGPGWAGETPGGITAVFHVETELALAIYRTQLFNPDDLVNVKQVQSGYNARPLSAFLGQTSTPAALPIDFLEPLTAEEEKTSLEAFNLLSFLLQFSPTHPSEVELRSRFARIGIAPGRSTDFNTLDPDVREGLEQGIQDAWQDFAELKNQVDAGEVTSGQLFGSREYLHNNYLYRMAAAKLGIFGNSKAEAMYPIYGTDAEGQPLDGANRYALRFAPGGLPPVNAFWSVTMYELPQSLLVANQLDRYLINSAMLPQLAQDPDGGLTLIIQHGSPGPDHEANWLPAPTGPFMMAMRLYWPKDEALTGQWTAPPLQRAGP</sequence>
<dbReference type="InterPro" id="IPR010679">
    <property type="entry name" value="DUF1254"/>
</dbReference>
<dbReference type="PANTHER" id="PTHR36509">
    <property type="entry name" value="BLL3101 PROTEIN"/>
    <property type="match status" value="1"/>
</dbReference>
<evidence type="ECO:0008006" key="5">
    <source>
        <dbReference type="Google" id="ProtNLM"/>
    </source>
</evidence>
<feature type="domain" description="DUF1214" evidence="1">
    <location>
        <begin position="327"/>
        <end position="437"/>
    </location>
</feature>
<protein>
    <recommendedName>
        <fullName evidence="5">DUF1254 domain-containing protein</fullName>
    </recommendedName>
</protein>
<dbReference type="Pfam" id="PF06742">
    <property type="entry name" value="DUF1214"/>
    <property type="match status" value="1"/>
</dbReference>
<evidence type="ECO:0000313" key="3">
    <source>
        <dbReference type="EMBL" id="GAB16224.1"/>
    </source>
</evidence>
<dbReference type="Pfam" id="PF06863">
    <property type="entry name" value="DUF1254"/>
    <property type="match status" value="1"/>
</dbReference>
<dbReference type="PANTHER" id="PTHR36509:SF2">
    <property type="entry name" value="BLL3101 PROTEIN"/>
    <property type="match status" value="1"/>
</dbReference>
<evidence type="ECO:0000259" key="1">
    <source>
        <dbReference type="Pfam" id="PF06742"/>
    </source>
</evidence>
<dbReference type="InterPro" id="IPR037050">
    <property type="entry name" value="DUF1254_sf"/>
</dbReference>
<dbReference type="Proteomes" id="UP000003828">
    <property type="component" value="Unassembled WGS sequence"/>
</dbReference>
<reference evidence="3 4" key="1">
    <citation type="submission" date="2011-12" db="EMBL/GenBank/DDBJ databases">
        <title>Whole genome shotgun sequence of Arthrobacter globiformis NBRC 12137.</title>
        <authorList>
            <person name="Miyazawa S."/>
            <person name="Hosoyama A."/>
            <person name="Tsuchikane K."/>
            <person name="Katsumata H."/>
            <person name="Yamazaki S."/>
            <person name="Fujita N."/>
        </authorList>
    </citation>
    <scope>NUCLEOTIDE SEQUENCE [LARGE SCALE GENOMIC DNA]</scope>
    <source>
        <strain evidence="3 4">NBRC 12137</strain>
    </source>
</reference>
<accession>H0QTS3</accession>
<dbReference type="SUPFAM" id="SSF160935">
    <property type="entry name" value="VPA0735-like"/>
    <property type="match status" value="1"/>
</dbReference>
<dbReference type="AlphaFoldDB" id="H0QTS3"/>
<evidence type="ECO:0000259" key="2">
    <source>
        <dbReference type="Pfam" id="PF06863"/>
    </source>
</evidence>
<dbReference type="RefSeq" id="WP_003806177.1">
    <property type="nucleotide sequence ID" value="NZ_BAEG01000113.1"/>
</dbReference>
<dbReference type="InterPro" id="IPR010621">
    <property type="entry name" value="DUF1214"/>
</dbReference>
<proteinExistence type="predicted"/>
<dbReference type="OrthoDB" id="40820at2"/>
<dbReference type="InterPro" id="IPR037049">
    <property type="entry name" value="DUF1214_C_sf"/>
</dbReference>
<evidence type="ECO:0000313" key="4">
    <source>
        <dbReference type="Proteomes" id="UP000003828"/>
    </source>
</evidence>
<dbReference type="Gene3D" id="2.60.120.600">
    <property type="entry name" value="Domain of unknown function DUF1214, C-terminal domain"/>
    <property type="match status" value="1"/>
</dbReference>
<comment type="caution">
    <text evidence="3">The sequence shown here is derived from an EMBL/GenBank/DDBJ whole genome shotgun (WGS) entry which is preliminary data.</text>
</comment>
<dbReference type="EMBL" id="BAEG01000113">
    <property type="protein sequence ID" value="GAB16224.1"/>
    <property type="molecule type" value="Genomic_DNA"/>
</dbReference>
<feature type="domain" description="DUF1254" evidence="2">
    <location>
        <begin position="58"/>
        <end position="189"/>
    </location>
</feature>
<organism evidence="3 4">
    <name type="scientific">Arthrobacter globiformis (strain ATCC 8010 / DSM 20124 / JCM 1332 / NBRC 12137 / NCIMB 8907 / NRRL B-2979 / 168)</name>
    <dbReference type="NCBI Taxonomy" id="1077972"/>
    <lineage>
        <taxon>Bacteria</taxon>
        <taxon>Bacillati</taxon>
        <taxon>Actinomycetota</taxon>
        <taxon>Actinomycetes</taxon>
        <taxon>Micrococcales</taxon>
        <taxon>Micrococcaceae</taxon>
        <taxon>Arthrobacter</taxon>
    </lineage>
</organism>